<feature type="chain" id="PRO_5041323611" evidence="1">
    <location>
        <begin position="26"/>
        <end position="282"/>
    </location>
</feature>
<dbReference type="InterPro" id="IPR046341">
    <property type="entry name" value="SET_dom_sf"/>
</dbReference>
<evidence type="ECO:0000313" key="2">
    <source>
        <dbReference type="EMBL" id="KAK0741509.1"/>
    </source>
</evidence>
<sequence length="282" mass="29695">MSTPKHHLLATATTWTLALASLAGAHQHTPPRSGICTWIPEGPLRATEWDALHARACALPLVDDTSSDWAPWSYKPACAHPKDKEGGSKYCVYTHNATRGTRGLSVLATPEIAAGVVGYLRDVDPKWLHPQGREYHVSLGEEGGAYEVKEVEGKGRGAVATRRIRAGEVLVRETPAVMNMVTLPRGVAPGQVGEMWEVAVGRLGVRERGEVLGMARGAGGEGAEVVDGIMNTNGFGVEVGGERLTVLAPAVAVCLLSGGGDVQKGSVLTLGRGLTIRVGQSE</sequence>
<evidence type="ECO:0000256" key="1">
    <source>
        <dbReference type="SAM" id="SignalP"/>
    </source>
</evidence>
<dbReference type="InterPro" id="IPR053185">
    <property type="entry name" value="SET_domain_protein"/>
</dbReference>
<reference evidence="2" key="1">
    <citation type="submission" date="2023-06" db="EMBL/GenBank/DDBJ databases">
        <title>Genome-scale phylogeny and comparative genomics of the fungal order Sordariales.</title>
        <authorList>
            <consortium name="Lawrence Berkeley National Laboratory"/>
            <person name="Hensen N."/>
            <person name="Bonometti L."/>
            <person name="Westerberg I."/>
            <person name="Brannstrom I.O."/>
            <person name="Guillou S."/>
            <person name="Cros-Aarteil S."/>
            <person name="Calhoun S."/>
            <person name="Haridas S."/>
            <person name="Kuo A."/>
            <person name="Mondo S."/>
            <person name="Pangilinan J."/>
            <person name="Riley R."/>
            <person name="LaButti K."/>
            <person name="Andreopoulos B."/>
            <person name="Lipzen A."/>
            <person name="Chen C."/>
            <person name="Yanf M."/>
            <person name="Daum C."/>
            <person name="Ng V."/>
            <person name="Clum A."/>
            <person name="Steindorff A."/>
            <person name="Ohm R."/>
            <person name="Martin F."/>
            <person name="Silar P."/>
            <person name="Natvig D."/>
            <person name="Lalanne C."/>
            <person name="Gautier V."/>
            <person name="Ament-velasquez S.L."/>
            <person name="Kruys A."/>
            <person name="Hutchinson M.I."/>
            <person name="Powell A.J."/>
            <person name="Barry K."/>
            <person name="Miller A.N."/>
            <person name="Grigoriev I.V."/>
            <person name="Debuchy R."/>
            <person name="Gladieux P."/>
            <person name="Thoren M.H."/>
            <person name="Johannesson H."/>
        </authorList>
    </citation>
    <scope>NUCLEOTIDE SEQUENCE</scope>
    <source>
        <strain evidence="2">SMH3187-1</strain>
    </source>
</reference>
<gene>
    <name evidence="2" type="ORF">B0T18DRAFT_331680</name>
</gene>
<dbReference type="PANTHER" id="PTHR47332:SF4">
    <property type="entry name" value="SET DOMAIN-CONTAINING PROTEIN 5"/>
    <property type="match status" value="1"/>
</dbReference>
<dbReference type="PANTHER" id="PTHR47332">
    <property type="entry name" value="SET DOMAIN-CONTAINING PROTEIN 5"/>
    <property type="match status" value="1"/>
</dbReference>
<dbReference type="EMBL" id="JAUKUD010000006">
    <property type="protein sequence ID" value="KAK0741509.1"/>
    <property type="molecule type" value="Genomic_DNA"/>
</dbReference>
<keyword evidence="3" id="KW-1185">Reference proteome</keyword>
<organism evidence="2 3">
    <name type="scientific">Schizothecium vesticola</name>
    <dbReference type="NCBI Taxonomy" id="314040"/>
    <lineage>
        <taxon>Eukaryota</taxon>
        <taxon>Fungi</taxon>
        <taxon>Dikarya</taxon>
        <taxon>Ascomycota</taxon>
        <taxon>Pezizomycotina</taxon>
        <taxon>Sordariomycetes</taxon>
        <taxon>Sordariomycetidae</taxon>
        <taxon>Sordariales</taxon>
        <taxon>Schizotheciaceae</taxon>
        <taxon>Schizothecium</taxon>
    </lineage>
</organism>
<evidence type="ECO:0000313" key="3">
    <source>
        <dbReference type="Proteomes" id="UP001172155"/>
    </source>
</evidence>
<protein>
    <submittedName>
        <fullName evidence="2">Uncharacterized protein</fullName>
    </submittedName>
</protein>
<feature type="signal peptide" evidence="1">
    <location>
        <begin position="1"/>
        <end position="25"/>
    </location>
</feature>
<dbReference type="SUPFAM" id="SSF82199">
    <property type="entry name" value="SET domain"/>
    <property type="match status" value="1"/>
</dbReference>
<name>A0AA40K0K2_9PEZI</name>
<comment type="caution">
    <text evidence="2">The sequence shown here is derived from an EMBL/GenBank/DDBJ whole genome shotgun (WGS) entry which is preliminary data.</text>
</comment>
<dbReference type="AlphaFoldDB" id="A0AA40K0K2"/>
<accession>A0AA40K0K2</accession>
<keyword evidence="1" id="KW-0732">Signal</keyword>
<dbReference type="Proteomes" id="UP001172155">
    <property type="component" value="Unassembled WGS sequence"/>
</dbReference>
<proteinExistence type="predicted"/>